<accession>A0A1B6EF32</accession>
<organism evidence="1">
    <name type="scientific">Clastoptera arizonana</name>
    <name type="common">Arizona spittle bug</name>
    <dbReference type="NCBI Taxonomy" id="38151"/>
    <lineage>
        <taxon>Eukaryota</taxon>
        <taxon>Metazoa</taxon>
        <taxon>Ecdysozoa</taxon>
        <taxon>Arthropoda</taxon>
        <taxon>Hexapoda</taxon>
        <taxon>Insecta</taxon>
        <taxon>Pterygota</taxon>
        <taxon>Neoptera</taxon>
        <taxon>Paraneoptera</taxon>
        <taxon>Hemiptera</taxon>
        <taxon>Auchenorrhyncha</taxon>
        <taxon>Cercopoidea</taxon>
        <taxon>Clastopteridae</taxon>
        <taxon>Clastoptera</taxon>
    </lineage>
</organism>
<reference evidence="1" key="1">
    <citation type="submission" date="2015-12" db="EMBL/GenBank/DDBJ databases">
        <title>De novo transcriptome assembly of four potential Pierce s Disease insect vectors from Arizona vineyards.</title>
        <authorList>
            <person name="Tassone E.E."/>
        </authorList>
    </citation>
    <scope>NUCLEOTIDE SEQUENCE</scope>
</reference>
<gene>
    <name evidence="1" type="ORF">g.3743</name>
</gene>
<name>A0A1B6EF32_9HEMI</name>
<dbReference type="EMBL" id="GEDC01000807">
    <property type="protein sequence ID" value="JAS36491.1"/>
    <property type="molecule type" value="Transcribed_RNA"/>
</dbReference>
<evidence type="ECO:0000313" key="1">
    <source>
        <dbReference type="EMBL" id="JAS36491.1"/>
    </source>
</evidence>
<sequence length="102" mass="11909">MHQVYGKSKDDFSEDIRHKIYRQRLENNVELEIVYNECLVMIENLVLSLGGSNLIEYGLPQPNTSEANLKNREYLRETNYDVVALRETMMNGEASLINRRTT</sequence>
<protein>
    <submittedName>
        <fullName evidence="1">Uncharacterized protein</fullName>
    </submittedName>
</protein>
<proteinExistence type="predicted"/>
<dbReference type="AlphaFoldDB" id="A0A1B6EF32"/>